<dbReference type="RefSeq" id="WP_344193342.1">
    <property type="nucleotide sequence ID" value="NZ_BAAAND010000006.1"/>
</dbReference>
<dbReference type="EMBL" id="BAAAND010000006">
    <property type="protein sequence ID" value="GAA1589352.1"/>
    <property type="molecule type" value="Genomic_DNA"/>
</dbReference>
<dbReference type="Pfam" id="PF07963">
    <property type="entry name" value="N_methyl"/>
    <property type="match status" value="1"/>
</dbReference>
<dbReference type="InterPro" id="IPR012902">
    <property type="entry name" value="N_methyl_site"/>
</dbReference>
<name>A0ABP4PS23_9ACTN</name>
<evidence type="ECO:0000256" key="1">
    <source>
        <dbReference type="SAM" id="Phobius"/>
    </source>
</evidence>
<organism evidence="2 3">
    <name type="scientific">Kribbella karoonensis</name>
    <dbReference type="NCBI Taxonomy" id="324851"/>
    <lineage>
        <taxon>Bacteria</taxon>
        <taxon>Bacillati</taxon>
        <taxon>Actinomycetota</taxon>
        <taxon>Actinomycetes</taxon>
        <taxon>Propionibacteriales</taxon>
        <taxon>Kribbellaceae</taxon>
        <taxon>Kribbella</taxon>
    </lineage>
</organism>
<protein>
    <submittedName>
        <fullName evidence="2">Prepilin-type N-terminal cleavage/methylation domain-containing protein</fullName>
    </submittedName>
</protein>
<dbReference type="Proteomes" id="UP001500190">
    <property type="component" value="Unassembled WGS sequence"/>
</dbReference>
<proteinExistence type="predicted"/>
<keyword evidence="3" id="KW-1185">Reference proteome</keyword>
<sequence>MTADERGESLLEVLIAVAIMGIAVVALMAGLTTSIMMSDIHRKQATTGEYVRDYAEAIESALTSSTCTSSTPAAGCYKACSAGSWYENPAGFSVPTGYSRSVVAGSSKYWNGTSWQSTCGTDTGVQQVTVQVASSDGRASERIVVVLRKPCRMEDSLCG</sequence>
<evidence type="ECO:0000313" key="3">
    <source>
        <dbReference type="Proteomes" id="UP001500190"/>
    </source>
</evidence>
<accession>A0ABP4PS23</accession>
<keyword evidence="1" id="KW-0812">Transmembrane</keyword>
<feature type="transmembrane region" description="Helical" evidence="1">
    <location>
        <begin position="13"/>
        <end position="35"/>
    </location>
</feature>
<gene>
    <name evidence="2" type="ORF">GCM10009742_39820</name>
</gene>
<keyword evidence="1" id="KW-1133">Transmembrane helix</keyword>
<comment type="caution">
    <text evidence="2">The sequence shown here is derived from an EMBL/GenBank/DDBJ whole genome shotgun (WGS) entry which is preliminary data.</text>
</comment>
<reference evidence="3" key="1">
    <citation type="journal article" date="2019" name="Int. J. Syst. Evol. Microbiol.">
        <title>The Global Catalogue of Microorganisms (GCM) 10K type strain sequencing project: providing services to taxonomists for standard genome sequencing and annotation.</title>
        <authorList>
            <consortium name="The Broad Institute Genomics Platform"/>
            <consortium name="The Broad Institute Genome Sequencing Center for Infectious Disease"/>
            <person name="Wu L."/>
            <person name="Ma J."/>
        </authorList>
    </citation>
    <scope>NUCLEOTIDE SEQUENCE [LARGE SCALE GENOMIC DNA]</scope>
    <source>
        <strain evidence="3">JCM 14304</strain>
    </source>
</reference>
<evidence type="ECO:0000313" key="2">
    <source>
        <dbReference type="EMBL" id="GAA1589352.1"/>
    </source>
</evidence>
<keyword evidence="1" id="KW-0472">Membrane</keyword>